<protein>
    <submittedName>
        <fullName evidence="2">Uncharacterized protein</fullName>
    </submittedName>
</protein>
<dbReference type="Proteomes" id="UP001233271">
    <property type="component" value="Chromosome 3"/>
</dbReference>
<feature type="compositionally biased region" description="Polar residues" evidence="1">
    <location>
        <begin position="166"/>
        <end position="185"/>
    </location>
</feature>
<feature type="region of interest" description="Disordered" evidence="1">
    <location>
        <begin position="163"/>
        <end position="225"/>
    </location>
</feature>
<proteinExistence type="predicted"/>
<dbReference type="AlphaFoldDB" id="A0AA48IGU6"/>
<dbReference type="EMBL" id="AP028214">
    <property type="protein sequence ID" value="BEI90463.1"/>
    <property type="molecule type" value="Genomic_DNA"/>
</dbReference>
<evidence type="ECO:0000313" key="2">
    <source>
        <dbReference type="EMBL" id="BEI90463.1"/>
    </source>
</evidence>
<evidence type="ECO:0000313" key="3">
    <source>
        <dbReference type="Proteomes" id="UP001233271"/>
    </source>
</evidence>
<feature type="compositionally biased region" description="Polar residues" evidence="1">
    <location>
        <begin position="72"/>
        <end position="89"/>
    </location>
</feature>
<feature type="region of interest" description="Disordered" evidence="1">
    <location>
        <begin position="1"/>
        <end position="106"/>
    </location>
</feature>
<evidence type="ECO:0000256" key="1">
    <source>
        <dbReference type="SAM" id="MobiDB-lite"/>
    </source>
</evidence>
<name>A0AA48IGU6_9TREE</name>
<accession>A0AA48IGU6</accession>
<gene>
    <name evidence="2" type="ORF">CcaverHIS019_0305330</name>
</gene>
<keyword evidence="3" id="KW-1185">Reference proteome</keyword>
<organism evidence="2 3">
    <name type="scientific">Cutaneotrichosporon cavernicola</name>
    <dbReference type="NCBI Taxonomy" id="279322"/>
    <lineage>
        <taxon>Eukaryota</taxon>
        <taxon>Fungi</taxon>
        <taxon>Dikarya</taxon>
        <taxon>Basidiomycota</taxon>
        <taxon>Agaricomycotina</taxon>
        <taxon>Tremellomycetes</taxon>
        <taxon>Trichosporonales</taxon>
        <taxon>Trichosporonaceae</taxon>
        <taxon>Cutaneotrichosporon</taxon>
    </lineage>
</organism>
<feature type="region of interest" description="Disordered" evidence="1">
    <location>
        <begin position="288"/>
        <end position="405"/>
    </location>
</feature>
<feature type="compositionally biased region" description="Acidic residues" evidence="1">
    <location>
        <begin position="352"/>
        <end position="374"/>
    </location>
</feature>
<sequence>MPSISIDPPRSAERRRRGRGVDVMSAMPTPEKPQLHLPTPVTQRRRTDTLAPSDHSGIHLPTPQTLPRKRGSPSTEDPASPTGHTQFFFAQSAAEPSEPAERVPPRRRPGLMFAQQMGLTQADGTSDIKFGARLGVGVGMGGVMRSSHGPVDKVTVDHHENPFLVQPSSSRTANPFLSWSSSQSRPVPPTPGTETSYVPQALRPSEERSLSPHPRRRPRVPVGLDRTSEALTAAARRQAMMDEDNPFIAKPGEVVRANPTREDSPHVTYVFRGSKKVFANPFFPPETEYAPSQLDPTHPDFDPHPCPKPRLLFPTPAIPVAPATQPEPETPPRTHRTLAGFQSMDVDQGPIGDDDDLQADLVDDSDEEEEEEEEMPARRGMLFGPGGMKRDRGSSGFKSRKRARA</sequence>
<dbReference type="RefSeq" id="XP_060455728.1">
    <property type="nucleotide sequence ID" value="XM_060598990.1"/>
</dbReference>
<dbReference type="KEGG" id="ccac:CcaHIS019_0305330"/>
<dbReference type="GeneID" id="85494333"/>
<reference evidence="2" key="1">
    <citation type="journal article" date="2023" name="BMC Genomics">
        <title>Chromosome-level genome assemblies of Cutaneotrichosporon spp. (Trichosporonales, Basidiomycota) reveal imbalanced evolution between nucleotide sequences and chromosome synteny.</title>
        <authorList>
            <person name="Kobayashi Y."/>
            <person name="Kayamori A."/>
            <person name="Aoki K."/>
            <person name="Shiwa Y."/>
            <person name="Matsutani M."/>
            <person name="Fujita N."/>
            <person name="Sugita T."/>
            <person name="Iwasaki W."/>
            <person name="Tanaka N."/>
            <person name="Takashima M."/>
        </authorList>
    </citation>
    <scope>NUCLEOTIDE SEQUENCE</scope>
    <source>
        <strain evidence="2">HIS019</strain>
    </source>
</reference>